<dbReference type="Proteomes" id="UP000610966">
    <property type="component" value="Unassembled WGS sequence"/>
</dbReference>
<keyword evidence="3" id="KW-0326">Glycosidase</keyword>
<dbReference type="GO" id="GO:0004553">
    <property type="term" value="F:hydrolase activity, hydrolyzing O-glycosyl compounds"/>
    <property type="evidence" value="ECO:0007669"/>
    <property type="project" value="InterPro"/>
</dbReference>
<keyword evidence="6" id="KW-1185">Reference proteome</keyword>
<dbReference type="InterPro" id="IPR036962">
    <property type="entry name" value="Glyco_hydro_3_N_sf"/>
</dbReference>
<dbReference type="PANTHER" id="PTHR30480:SF16">
    <property type="entry name" value="GLYCOSIDE HYDROLASE FAMILY 3 DOMAIN PROTEIN"/>
    <property type="match status" value="1"/>
</dbReference>
<proteinExistence type="inferred from homology"/>
<evidence type="ECO:0000313" key="6">
    <source>
        <dbReference type="Proteomes" id="UP000610966"/>
    </source>
</evidence>
<dbReference type="NCBIfam" id="NF003740">
    <property type="entry name" value="PRK05337.1"/>
    <property type="match status" value="1"/>
</dbReference>
<dbReference type="AlphaFoldDB" id="A0A8J3R4S6"/>
<evidence type="ECO:0000313" key="5">
    <source>
        <dbReference type="EMBL" id="GIH68483.1"/>
    </source>
</evidence>
<comment type="caution">
    <text evidence="5">The sequence shown here is derived from an EMBL/GenBank/DDBJ whole genome shotgun (WGS) entry which is preliminary data.</text>
</comment>
<dbReference type="Gene3D" id="3.20.20.300">
    <property type="entry name" value="Glycoside hydrolase, family 3, N-terminal domain"/>
    <property type="match status" value="1"/>
</dbReference>
<dbReference type="InterPro" id="IPR001764">
    <property type="entry name" value="Glyco_hydro_3_N"/>
</dbReference>
<dbReference type="PRINTS" id="PR00133">
    <property type="entry name" value="GLHYDRLASE3"/>
</dbReference>
<protein>
    <submittedName>
        <fullName evidence="5">Hydrolase</fullName>
    </submittedName>
</protein>
<dbReference type="InterPro" id="IPR017853">
    <property type="entry name" value="GH"/>
</dbReference>
<dbReference type="GO" id="GO:0009254">
    <property type="term" value="P:peptidoglycan turnover"/>
    <property type="evidence" value="ECO:0007669"/>
    <property type="project" value="TreeGrafter"/>
</dbReference>
<comment type="similarity">
    <text evidence="1">Belongs to the glycosyl hydrolase 3 family.</text>
</comment>
<keyword evidence="2 5" id="KW-0378">Hydrolase</keyword>
<dbReference type="Pfam" id="PF00933">
    <property type="entry name" value="Glyco_hydro_3"/>
    <property type="match status" value="1"/>
</dbReference>
<evidence type="ECO:0000256" key="2">
    <source>
        <dbReference type="ARBA" id="ARBA00022801"/>
    </source>
</evidence>
<dbReference type="InterPro" id="IPR050226">
    <property type="entry name" value="NagZ_Beta-hexosaminidase"/>
</dbReference>
<dbReference type="EMBL" id="BOOG01000008">
    <property type="protein sequence ID" value="GIH68483.1"/>
    <property type="molecule type" value="Genomic_DNA"/>
</dbReference>
<evidence type="ECO:0000259" key="4">
    <source>
        <dbReference type="Pfam" id="PF00933"/>
    </source>
</evidence>
<name>A0A8J3R4S6_9ACTN</name>
<dbReference type="GO" id="GO:0005975">
    <property type="term" value="P:carbohydrate metabolic process"/>
    <property type="evidence" value="ECO:0007669"/>
    <property type="project" value="InterPro"/>
</dbReference>
<sequence>MRAGGRKTGLTAGSPRSTDDLDRLAMAVLQPGFEGTAPPGWLCRALAEGLGGVVLFARNIADPAQTAALTAALRADNPEVIVAVDEEGGTVTRLEAGSGSSWPGNLALGVADDVRLTERVARQIGRLVAASGITLDYAPVVDVNADPLNPVIGIRSFGADPEAVSRHAVAWIKGLQGSGVAACAKHFPGHGATRSDSHLELPTVEAPREVLDLRDLPPFRAAIAAGVQAIMCGHLLVPALDEVPATLSRAVLTGLLRDELGFDGVLVTDAIEMRAVAALHEPGEIAVRALAAGADAVCVGRSSPGGESVYELRDAIVGAAREGRLSEERLVEAAGRVRRLARWHEARARVRAAAAPDADEGLGDAVAAAALRMAGAAARPVLSAAPLVVQISARLSQAVDPSAGGRRPGLAAAIAELLPGTERAEIGEGDGLPDLGTAAGRPVVLAVHDAVRHGWMRRLIAEAVRARPDAVVVETGVPGPPAGAVYLATHGDSAASMRAAARRLTDDASAS</sequence>
<accession>A0A8J3R4S6</accession>
<feature type="domain" description="Glycoside hydrolase family 3 N-terminal" evidence="4">
    <location>
        <begin position="49"/>
        <end position="340"/>
    </location>
</feature>
<gene>
    <name evidence="5" type="ORF">Mth01_07360</name>
</gene>
<dbReference type="RefSeq" id="WP_204011200.1">
    <property type="nucleotide sequence ID" value="NZ_BOOG01000008.1"/>
</dbReference>
<evidence type="ECO:0000256" key="3">
    <source>
        <dbReference type="ARBA" id="ARBA00023295"/>
    </source>
</evidence>
<dbReference type="SUPFAM" id="SSF51445">
    <property type="entry name" value="(Trans)glycosidases"/>
    <property type="match status" value="1"/>
</dbReference>
<reference evidence="5" key="1">
    <citation type="submission" date="2021-01" db="EMBL/GenBank/DDBJ databases">
        <title>Whole genome shotgun sequence of Sphaerimonospora thailandensis NBRC 107569.</title>
        <authorList>
            <person name="Komaki H."/>
            <person name="Tamura T."/>
        </authorList>
    </citation>
    <scope>NUCLEOTIDE SEQUENCE</scope>
    <source>
        <strain evidence="5">NBRC 107569</strain>
    </source>
</reference>
<evidence type="ECO:0000256" key="1">
    <source>
        <dbReference type="ARBA" id="ARBA00005336"/>
    </source>
</evidence>
<organism evidence="5 6">
    <name type="scientific">Sphaerimonospora thailandensis</name>
    <dbReference type="NCBI Taxonomy" id="795644"/>
    <lineage>
        <taxon>Bacteria</taxon>
        <taxon>Bacillati</taxon>
        <taxon>Actinomycetota</taxon>
        <taxon>Actinomycetes</taxon>
        <taxon>Streptosporangiales</taxon>
        <taxon>Streptosporangiaceae</taxon>
        <taxon>Sphaerimonospora</taxon>
    </lineage>
</organism>
<dbReference type="PANTHER" id="PTHR30480">
    <property type="entry name" value="BETA-HEXOSAMINIDASE-RELATED"/>
    <property type="match status" value="1"/>
</dbReference>